<gene>
    <name evidence="3" type="ORF">ABQ292_18915</name>
</gene>
<feature type="region of interest" description="Disordered" evidence="1">
    <location>
        <begin position="165"/>
        <end position="192"/>
    </location>
</feature>
<organism evidence="3 4">
    <name type="scientific">Geodermatophilus maliterrae</name>
    <dbReference type="NCBI Taxonomy" id="3162531"/>
    <lineage>
        <taxon>Bacteria</taxon>
        <taxon>Bacillati</taxon>
        <taxon>Actinomycetota</taxon>
        <taxon>Actinomycetes</taxon>
        <taxon>Geodermatophilales</taxon>
        <taxon>Geodermatophilaceae</taxon>
        <taxon>Geodermatophilus</taxon>
    </lineage>
</organism>
<evidence type="ECO:0000256" key="2">
    <source>
        <dbReference type="SAM" id="SignalP"/>
    </source>
</evidence>
<proteinExistence type="predicted"/>
<protein>
    <submittedName>
        <fullName evidence="3">Uncharacterized protein</fullName>
    </submittedName>
</protein>
<accession>A0ABV3XKZ2</accession>
<sequence length="192" mass="20008">MRKKLVIATTAGALTLTGLAFAVPAMAEEDPTSTSTETTIEDRIRDALSGLVDDGSLSQEQADEVATTLGDAGFGGHGWYHGGGDLSVAAETLGLSEDELRTALEADGASLATVAEDQGVAVEDLVAALVQSAQERIAAAVEDGHLTQEEADERTADLETWITERVNATDADRDGWRGGRGGPWWGHGGDDD</sequence>
<evidence type="ECO:0000313" key="4">
    <source>
        <dbReference type="Proteomes" id="UP001560045"/>
    </source>
</evidence>
<feature type="compositionally biased region" description="Gly residues" evidence="1">
    <location>
        <begin position="178"/>
        <end position="192"/>
    </location>
</feature>
<dbReference type="EMBL" id="JBFNXQ010000071">
    <property type="protein sequence ID" value="MEX5720440.1"/>
    <property type="molecule type" value="Genomic_DNA"/>
</dbReference>
<name>A0ABV3XKZ2_9ACTN</name>
<dbReference type="RefSeq" id="WP_369209262.1">
    <property type="nucleotide sequence ID" value="NZ_JBFNXQ010000071.1"/>
</dbReference>
<keyword evidence="4" id="KW-1185">Reference proteome</keyword>
<evidence type="ECO:0000256" key="1">
    <source>
        <dbReference type="SAM" id="MobiDB-lite"/>
    </source>
</evidence>
<reference evidence="3 4" key="1">
    <citation type="submission" date="2024-06" db="EMBL/GenBank/DDBJ databases">
        <title>Draft genome sequence of Geodermatophilus badlandi, a novel member of the Geodermatophilaceae isolated from badland sedimentary rocks in the Red desert, Wyoming, USA.</title>
        <authorList>
            <person name="Ben Tekaya S."/>
            <person name="Nouioui I."/>
            <person name="Flores G.M."/>
            <person name="Shaal M.N."/>
            <person name="Bredoire F."/>
            <person name="Basile F."/>
            <person name="Van Diepen L."/>
            <person name="Ward N.L."/>
        </authorList>
    </citation>
    <scope>NUCLEOTIDE SEQUENCE [LARGE SCALE GENOMIC DNA]</scope>
    <source>
        <strain evidence="3 4">WL48A</strain>
    </source>
</reference>
<dbReference type="Proteomes" id="UP001560045">
    <property type="component" value="Unassembled WGS sequence"/>
</dbReference>
<feature type="signal peptide" evidence="2">
    <location>
        <begin position="1"/>
        <end position="27"/>
    </location>
</feature>
<evidence type="ECO:0000313" key="3">
    <source>
        <dbReference type="EMBL" id="MEX5720440.1"/>
    </source>
</evidence>
<feature type="chain" id="PRO_5046987141" evidence="2">
    <location>
        <begin position="28"/>
        <end position="192"/>
    </location>
</feature>
<comment type="caution">
    <text evidence="3">The sequence shown here is derived from an EMBL/GenBank/DDBJ whole genome shotgun (WGS) entry which is preliminary data.</text>
</comment>
<keyword evidence="2" id="KW-0732">Signal</keyword>